<name>A0ABQ8J8H5_DERPT</name>
<keyword evidence="3" id="KW-1185">Reference proteome</keyword>
<keyword evidence="1" id="KW-0812">Transmembrane</keyword>
<gene>
    <name evidence="2" type="ORF">DERP_004209</name>
</gene>
<dbReference type="Proteomes" id="UP000887458">
    <property type="component" value="Unassembled WGS sequence"/>
</dbReference>
<evidence type="ECO:0000313" key="2">
    <source>
        <dbReference type="EMBL" id="KAH9418883.1"/>
    </source>
</evidence>
<keyword evidence="1" id="KW-0472">Membrane</keyword>
<proteinExistence type="predicted"/>
<reference evidence="2 3" key="2">
    <citation type="journal article" date="2022" name="Mol. Biol. Evol.">
        <title>Comparative Genomics Reveals Insights into the Divergent Evolution of Astigmatic Mites and Household Pest Adaptations.</title>
        <authorList>
            <person name="Xiong Q."/>
            <person name="Wan A.T."/>
            <person name="Liu X."/>
            <person name="Fung C.S."/>
            <person name="Xiao X."/>
            <person name="Malainual N."/>
            <person name="Hou J."/>
            <person name="Wang L."/>
            <person name="Wang M."/>
            <person name="Yang K.Y."/>
            <person name="Cui Y."/>
            <person name="Leung E.L."/>
            <person name="Nong W."/>
            <person name="Shin S.K."/>
            <person name="Au S.W."/>
            <person name="Jeong K.Y."/>
            <person name="Chew F.T."/>
            <person name="Hui J.H."/>
            <person name="Leung T.F."/>
            <person name="Tungtrongchitr A."/>
            <person name="Zhong N."/>
            <person name="Liu Z."/>
            <person name="Tsui S.K."/>
        </authorList>
    </citation>
    <scope>NUCLEOTIDE SEQUENCE [LARGE SCALE GENOMIC DNA]</scope>
    <source>
        <strain evidence="2">Derp</strain>
    </source>
</reference>
<keyword evidence="1" id="KW-1133">Transmembrane helix</keyword>
<protein>
    <submittedName>
        <fullName evidence="2">Uncharacterized protein</fullName>
    </submittedName>
</protein>
<evidence type="ECO:0000313" key="3">
    <source>
        <dbReference type="Proteomes" id="UP000887458"/>
    </source>
</evidence>
<dbReference type="EMBL" id="NJHN03000062">
    <property type="protein sequence ID" value="KAH9418883.1"/>
    <property type="molecule type" value="Genomic_DNA"/>
</dbReference>
<organism evidence="2 3">
    <name type="scientific">Dermatophagoides pteronyssinus</name>
    <name type="common">European house dust mite</name>
    <dbReference type="NCBI Taxonomy" id="6956"/>
    <lineage>
        <taxon>Eukaryota</taxon>
        <taxon>Metazoa</taxon>
        <taxon>Ecdysozoa</taxon>
        <taxon>Arthropoda</taxon>
        <taxon>Chelicerata</taxon>
        <taxon>Arachnida</taxon>
        <taxon>Acari</taxon>
        <taxon>Acariformes</taxon>
        <taxon>Sarcoptiformes</taxon>
        <taxon>Astigmata</taxon>
        <taxon>Psoroptidia</taxon>
        <taxon>Analgoidea</taxon>
        <taxon>Pyroglyphidae</taxon>
        <taxon>Dermatophagoidinae</taxon>
        <taxon>Dermatophagoides</taxon>
    </lineage>
</organism>
<comment type="caution">
    <text evidence="2">The sequence shown here is derived from an EMBL/GenBank/DDBJ whole genome shotgun (WGS) entry which is preliminary data.</text>
</comment>
<evidence type="ECO:0000256" key="1">
    <source>
        <dbReference type="SAM" id="Phobius"/>
    </source>
</evidence>
<feature type="transmembrane region" description="Helical" evidence="1">
    <location>
        <begin position="17"/>
        <end position="38"/>
    </location>
</feature>
<accession>A0ABQ8J8H5</accession>
<sequence length="64" mass="7451">MIINKKLQIPLNVANKIVLVVFIINLDFVKNFFGILGFGKFISKLKISLFAKLLNCINFYYFHL</sequence>
<reference evidence="2 3" key="1">
    <citation type="journal article" date="2018" name="J. Allergy Clin. Immunol.">
        <title>High-quality assembly of Dermatophagoides pteronyssinus genome and transcriptome reveals a wide range of novel allergens.</title>
        <authorList>
            <person name="Liu X.Y."/>
            <person name="Yang K.Y."/>
            <person name="Wang M.Q."/>
            <person name="Kwok J.S."/>
            <person name="Zeng X."/>
            <person name="Yang Z."/>
            <person name="Xiao X.J."/>
            <person name="Lau C.P."/>
            <person name="Li Y."/>
            <person name="Huang Z.M."/>
            <person name="Ba J.G."/>
            <person name="Yim A.K."/>
            <person name="Ouyang C.Y."/>
            <person name="Ngai S.M."/>
            <person name="Chan T.F."/>
            <person name="Leung E.L."/>
            <person name="Liu L."/>
            <person name="Liu Z.G."/>
            <person name="Tsui S.K."/>
        </authorList>
    </citation>
    <scope>NUCLEOTIDE SEQUENCE [LARGE SCALE GENOMIC DNA]</scope>
    <source>
        <strain evidence="2">Derp</strain>
    </source>
</reference>